<sequence length="121" mass="13898">MSGDHNSWYLDRTRLAQPNLLGQTNLQYNPQDIMRRAPGYIPYQSMADTSCRYAYNAASGRAYPRQALPGRSDRVSDAQWAHDRPRNHGHNETVALGVRGMTDQPGYDWSWFNQRRGVRSV</sequence>
<comment type="caution">
    <text evidence="1">The sequence shown here is derived from an EMBL/GenBank/DDBJ whole genome shotgun (WGS) entry which is preliminary data.</text>
</comment>
<name>A0ACC3NF82_9PEZI</name>
<accession>A0ACC3NF82</accession>
<organism evidence="1 2">
    <name type="scientific">Vermiconidia calcicola</name>
    <dbReference type="NCBI Taxonomy" id="1690605"/>
    <lineage>
        <taxon>Eukaryota</taxon>
        <taxon>Fungi</taxon>
        <taxon>Dikarya</taxon>
        <taxon>Ascomycota</taxon>
        <taxon>Pezizomycotina</taxon>
        <taxon>Dothideomycetes</taxon>
        <taxon>Dothideomycetidae</taxon>
        <taxon>Mycosphaerellales</taxon>
        <taxon>Extremaceae</taxon>
        <taxon>Vermiconidia</taxon>
    </lineage>
</organism>
<dbReference type="EMBL" id="JAUTXU010000052">
    <property type="protein sequence ID" value="KAK3714981.1"/>
    <property type="molecule type" value="Genomic_DNA"/>
</dbReference>
<reference evidence="1" key="1">
    <citation type="submission" date="2023-07" db="EMBL/GenBank/DDBJ databases">
        <title>Black Yeasts Isolated from many extreme environments.</title>
        <authorList>
            <person name="Coleine C."/>
            <person name="Stajich J.E."/>
            <person name="Selbmann L."/>
        </authorList>
    </citation>
    <scope>NUCLEOTIDE SEQUENCE</scope>
    <source>
        <strain evidence="1">CCFEE 5714</strain>
    </source>
</reference>
<dbReference type="Proteomes" id="UP001281147">
    <property type="component" value="Unassembled WGS sequence"/>
</dbReference>
<evidence type="ECO:0000313" key="2">
    <source>
        <dbReference type="Proteomes" id="UP001281147"/>
    </source>
</evidence>
<protein>
    <submittedName>
        <fullName evidence="1">Uncharacterized protein</fullName>
    </submittedName>
</protein>
<keyword evidence="2" id="KW-1185">Reference proteome</keyword>
<evidence type="ECO:0000313" key="1">
    <source>
        <dbReference type="EMBL" id="KAK3714981.1"/>
    </source>
</evidence>
<proteinExistence type="predicted"/>
<gene>
    <name evidence="1" type="ORF">LTR37_007471</name>
</gene>